<organism evidence="3">
    <name type="scientific">freshwater metagenome</name>
    <dbReference type="NCBI Taxonomy" id="449393"/>
    <lineage>
        <taxon>unclassified sequences</taxon>
        <taxon>metagenomes</taxon>
        <taxon>ecological metagenomes</taxon>
    </lineage>
</organism>
<dbReference type="Pfam" id="PF10728">
    <property type="entry name" value="DUF2520"/>
    <property type="match status" value="1"/>
</dbReference>
<dbReference type="InterPro" id="IPR019665">
    <property type="entry name" value="OxRdtase/DH_put_Rossmann_dom"/>
</dbReference>
<feature type="domain" description="DUF2520" evidence="2">
    <location>
        <begin position="114"/>
        <end position="198"/>
    </location>
</feature>
<dbReference type="InterPro" id="IPR018931">
    <property type="entry name" value="DUF2520"/>
</dbReference>
<dbReference type="PANTHER" id="PTHR40459">
    <property type="entry name" value="CONSERVED HYPOTHETICAL ALANINE AND LEUCINE RICH PROTEIN"/>
    <property type="match status" value="1"/>
</dbReference>
<feature type="domain" description="Putative oxidoreductase/dehydrogenase Rossmann-like" evidence="1">
    <location>
        <begin position="36"/>
        <end position="95"/>
    </location>
</feature>
<evidence type="ECO:0000313" key="3">
    <source>
        <dbReference type="EMBL" id="CAB4545782.1"/>
    </source>
</evidence>
<proteinExistence type="predicted"/>
<name>A0A6J6C392_9ZZZZ</name>
<reference evidence="3" key="1">
    <citation type="submission" date="2020-05" db="EMBL/GenBank/DDBJ databases">
        <authorList>
            <person name="Chiriac C."/>
            <person name="Salcher M."/>
            <person name="Ghai R."/>
            <person name="Kavagutti S V."/>
        </authorList>
    </citation>
    <scope>NUCLEOTIDE SEQUENCE</scope>
</reference>
<dbReference type="SUPFAM" id="SSF51735">
    <property type="entry name" value="NAD(P)-binding Rossmann-fold domains"/>
    <property type="match status" value="1"/>
</dbReference>
<dbReference type="InterPro" id="IPR036291">
    <property type="entry name" value="NAD(P)-bd_dom_sf"/>
</dbReference>
<gene>
    <name evidence="3" type="ORF">UFOPK1433_00788</name>
</gene>
<evidence type="ECO:0000259" key="1">
    <source>
        <dbReference type="Pfam" id="PF10727"/>
    </source>
</evidence>
<evidence type="ECO:0000259" key="2">
    <source>
        <dbReference type="Pfam" id="PF10728"/>
    </source>
</evidence>
<sequence>MTESRLTFHVVGSGPVGQTIALALEAVQHIPIDSLDADLIVLAIPSEELTKTVEGYAKAGIWSAGQLVAHTSPDFGYSVLEPAAKAGAIPLAIHPAMRFTGTSIDLPRLRDARIAVSAPKIALPIAQALAIEIGGEPVIIPEEARAAYAESFQVASDFSALVVSQAIGLLEEAGIENARDIIGPVVKSSVDRALSNGHIGLDPEHILDDNE</sequence>
<dbReference type="Gene3D" id="3.40.50.720">
    <property type="entry name" value="NAD(P)-binding Rossmann-like Domain"/>
    <property type="match status" value="1"/>
</dbReference>
<accession>A0A6J6C392</accession>
<dbReference type="EMBL" id="CAEZSN010000083">
    <property type="protein sequence ID" value="CAB4545782.1"/>
    <property type="molecule type" value="Genomic_DNA"/>
</dbReference>
<dbReference type="AlphaFoldDB" id="A0A6J6C392"/>
<dbReference type="PANTHER" id="PTHR40459:SF1">
    <property type="entry name" value="CONSERVED HYPOTHETICAL ALANINE AND LEUCINE RICH PROTEIN"/>
    <property type="match status" value="1"/>
</dbReference>
<dbReference type="Pfam" id="PF10727">
    <property type="entry name" value="Rossmann-like"/>
    <property type="match status" value="1"/>
</dbReference>
<protein>
    <submittedName>
        <fullName evidence="3">Unannotated protein</fullName>
    </submittedName>
</protein>